<organism evidence="1 2">
    <name type="scientific">Edwardsiella ictaluri (strain 93-146)</name>
    <dbReference type="NCBI Taxonomy" id="634503"/>
    <lineage>
        <taxon>Bacteria</taxon>
        <taxon>Pseudomonadati</taxon>
        <taxon>Pseudomonadota</taxon>
        <taxon>Gammaproteobacteria</taxon>
        <taxon>Enterobacterales</taxon>
        <taxon>Hafniaceae</taxon>
        <taxon>Edwardsiella</taxon>
    </lineage>
</organism>
<dbReference type="HOGENOM" id="CLU_3199133_0_0_6"/>
<evidence type="ECO:0000313" key="1">
    <source>
        <dbReference type="EMBL" id="ACR67285.1"/>
    </source>
</evidence>
<reference evidence="1 2" key="2">
    <citation type="journal article" date="2012" name="J. Bacteriol.">
        <title>Genome Sequence of Edwardsiella ictaluri 93-146, a Strain Associated with a Natural Channel Catfish Outbreak of Enteric Septicemia of Catfish.</title>
        <authorList>
            <person name="Williams M.L."/>
            <person name="Gillaspy A.F."/>
            <person name="Dyer D.W."/>
            <person name="Thune R.L."/>
            <person name="Waldbieser G.C."/>
            <person name="Schuster S.C."/>
            <person name="Gipson J."/>
            <person name="Zaitshik J."/>
            <person name="Landry C."/>
            <person name="Banes M.M."/>
            <person name="Lawrence M.L."/>
        </authorList>
    </citation>
    <scope>NUCLEOTIDE SEQUENCE [LARGE SCALE GENOMIC DNA]</scope>
    <source>
        <strain evidence="1 2">93-146</strain>
    </source>
</reference>
<evidence type="ECO:0000313" key="2">
    <source>
        <dbReference type="Proteomes" id="UP000001485"/>
    </source>
</evidence>
<dbReference type="AlphaFoldDB" id="C5B9A5"/>
<proteinExistence type="predicted"/>
<accession>C5B9A5</accession>
<protein>
    <submittedName>
        <fullName evidence="1">Uncharacterized protein</fullName>
    </submittedName>
</protein>
<reference evidence="2" key="1">
    <citation type="submission" date="2009-03" db="EMBL/GenBank/DDBJ databases">
        <title>Complete genome sequence of Edwardsiella ictaluri 93-146.</title>
        <authorList>
            <person name="Williams M.L."/>
            <person name="Gillaspy A.F."/>
            <person name="Dyer D.W."/>
            <person name="Thune R.L."/>
            <person name="Waldbieser G.C."/>
            <person name="Schuster S.C."/>
            <person name="Gipson J."/>
            <person name="Zaitshik J."/>
            <person name="Landry C."/>
            <person name="Lawrence M.L."/>
        </authorList>
    </citation>
    <scope>NUCLEOTIDE SEQUENCE [LARGE SCALE GENOMIC DNA]</scope>
    <source>
        <strain evidence="2">93-146</strain>
    </source>
</reference>
<dbReference type="Proteomes" id="UP000001485">
    <property type="component" value="Chromosome"/>
</dbReference>
<dbReference type="KEGG" id="eic:NT01EI_0025"/>
<gene>
    <name evidence="1" type="ordered locus">NT01EI_0025</name>
</gene>
<sequence>MGYVLDEQTFYSWLAAFTRLAAEMNRSNFIACAADVGIKSRASAY</sequence>
<name>C5B9A5_EDWI9</name>
<dbReference type="EMBL" id="CP001600">
    <property type="protein sequence ID" value="ACR67285.1"/>
    <property type="molecule type" value="Genomic_DNA"/>
</dbReference>